<accession>A0A7R9C2A0</accession>
<proteinExistence type="predicted"/>
<evidence type="ECO:0000259" key="1">
    <source>
        <dbReference type="PROSITE" id="PS00022"/>
    </source>
</evidence>
<sequence>MFEDFFLKPDVTSFCLFSFSFSVVTHNVRKEDTESIAKTFANAKTEGNATQSLEAVNVSQDGPGKFVQIRVRMGNGDHLVRRNASAKILGSAIRLMELANADPDSGVTRGKFVQIRVRMGNGDHLVRRNASAKILGSAIRLMELANADPDSGVTSVQTIAKCKDLCPLGNWGVNCTGSCHCVNDAICDPVDGKCHCKEGWAGTFCDRRACKPNMYGPGCSQICACEEPNTETCHPGTGDCNCKAGWDGDTCSRPCPTYWYGEKCKNLCKCKNDAYCNPVNGTCICLP</sequence>
<dbReference type="EMBL" id="CAJPEX010007735">
    <property type="protein sequence ID" value="CAG0924468.1"/>
    <property type="molecule type" value="Genomic_DNA"/>
</dbReference>
<dbReference type="InterPro" id="IPR002049">
    <property type="entry name" value="LE_dom"/>
</dbReference>
<dbReference type="Proteomes" id="UP000678499">
    <property type="component" value="Unassembled WGS sequence"/>
</dbReference>
<dbReference type="CDD" id="cd00055">
    <property type="entry name" value="EGF_Lam"/>
    <property type="match status" value="2"/>
</dbReference>
<dbReference type="AlphaFoldDB" id="A0A7R9C2A0"/>
<dbReference type="OrthoDB" id="18487at2759"/>
<evidence type="ECO:0000259" key="2">
    <source>
        <dbReference type="PROSITE" id="PS01186"/>
    </source>
</evidence>
<protein>
    <recommendedName>
        <fullName evidence="1 2">EGF-like domain-containing protein</fullName>
    </recommendedName>
</protein>
<dbReference type="SMART" id="SM00180">
    <property type="entry name" value="EGF_Lam"/>
    <property type="match status" value="2"/>
</dbReference>
<dbReference type="InterPro" id="IPR000742">
    <property type="entry name" value="EGF"/>
</dbReference>
<keyword evidence="4" id="KW-1185">Reference proteome</keyword>
<dbReference type="PROSITE" id="PS00022">
    <property type="entry name" value="EGF_1"/>
    <property type="match status" value="1"/>
</dbReference>
<reference evidence="3" key="1">
    <citation type="submission" date="2020-11" db="EMBL/GenBank/DDBJ databases">
        <authorList>
            <person name="Tran Van P."/>
        </authorList>
    </citation>
    <scope>NUCLEOTIDE SEQUENCE</scope>
</reference>
<evidence type="ECO:0000313" key="3">
    <source>
        <dbReference type="EMBL" id="CAD7284316.1"/>
    </source>
</evidence>
<dbReference type="PANTHER" id="PTHR24035">
    <property type="entry name" value="MULTIPLE EPIDERMAL GROWTH FACTOR-LIKE DOMAINS PROTEIN"/>
    <property type="match status" value="1"/>
</dbReference>
<dbReference type="InterPro" id="IPR052108">
    <property type="entry name" value="MEGF/SIB"/>
</dbReference>
<name>A0A7R9C2A0_9CRUS</name>
<dbReference type="EMBL" id="OA889772">
    <property type="protein sequence ID" value="CAD7284316.1"/>
    <property type="molecule type" value="Genomic_DNA"/>
</dbReference>
<gene>
    <name evidence="3" type="ORF">NMOB1V02_LOCUS11923</name>
</gene>
<dbReference type="PROSITE" id="PS01186">
    <property type="entry name" value="EGF_2"/>
    <property type="match status" value="1"/>
</dbReference>
<organism evidence="3">
    <name type="scientific">Notodromas monacha</name>
    <dbReference type="NCBI Taxonomy" id="399045"/>
    <lineage>
        <taxon>Eukaryota</taxon>
        <taxon>Metazoa</taxon>
        <taxon>Ecdysozoa</taxon>
        <taxon>Arthropoda</taxon>
        <taxon>Crustacea</taxon>
        <taxon>Oligostraca</taxon>
        <taxon>Ostracoda</taxon>
        <taxon>Podocopa</taxon>
        <taxon>Podocopida</taxon>
        <taxon>Cypridocopina</taxon>
        <taxon>Cypridoidea</taxon>
        <taxon>Cyprididae</taxon>
        <taxon>Notodromas</taxon>
    </lineage>
</organism>
<dbReference type="PRINTS" id="PR00011">
    <property type="entry name" value="EGFLAMININ"/>
</dbReference>
<dbReference type="PANTHER" id="PTHR24035:SF109">
    <property type="entry name" value="PROTEIN DRAPER"/>
    <property type="match status" value="1"/>
</dbReference>
<feature type="non-terminal residue" evidence="3">
    <location>
        <position position="1"/>
    </location>
</feature>
<feature type="domain" description="EGF-like" evidence="1 2">
    <location>
        <begin position="194"/>
        <end position="205"/>
    </location>
</feature>
<evidence type="ECO:0000313" key="4">
    <source>
        <dbReference type="Proteomes" id="UP000678499"/>
    </source>
</evidence>
<dbReference type="Pfam" id="PF00053">
    <property type="entry name" value="EGF_laminin"/>
    <property type="match status" value="2"/>
</dbReference>
<dbReference type="Gene3D" id="2.170.300.10">
    <property type="entry name" value="Tie2 ligand-binding domain superfamily"/>
    <property type="match status" value="1"/>
</dbReference>